<keyword evidence="2" id="KW-0472">Membrane</keyword>
<evidence type="ECO:0000259" key="3">
    <source>
        <dbReference type="Pfam" id="PF13962"/>
    </source>
</evidence>
<feature type="transmembrane region" description="Helical" evidence="2">
    <location>
        <begin position="206"/>
        <end position="224"/>
    </location>
</feature>
<feature type="domain" description="PGG" evidence="3">
    <location>
        <begin position="538"/>
        <end position="624"/>
    </location>
</feature>
<evidence type="ECO:0000256" key="1">
    <source>
        <dbReference type="PROSITE-ProRule" id="PRU00023"/>
    </source>
</evidence>
<feature type="transmembrane region" description="Helical" evidence="2">
    <location>
        <begin position="137"/>
        <end position="153"/>
    </location>
</feature>
<dbReference type="InterPro" id="IPR026961">
    <property type="entry name" value="PGG_dom"/>
</dbReference>
<proteinExistence type="predicted"/>
<sequence>VLPLAMDPRLQQGAKSGSIDELYSLIDENPYILENIDAVPFINTPLHAVRLLLECQLVERNKVNGDGLTFLDILRNLENSGDWDLDLEQVILKTRCKEAASMPKTKSLSDLLKSPFTVWTYYSTGLKRLRSDSSEEVRGAFLIVFTLIITVTYQTGLQPPGGDHSSKDPTKQAFFVLLWLSNTLGFYCSLFYTFSFLPLRGLFTSWYISIGTLLGVSYALAVAANSPDPVMFLMLTFVIFLLHVIYLIFLAVVGWRKHVTVVPEPHLSCINDFYALVDENPYILHNINAVPFSSLLNKIGFQYSIPFVNTPLHVAAASGNIPFSTEMLNLKASFATKLNTSGYSPLHLAVQKDHRDFITWLLGIDPELSRVKGREGITPFHLIVVRGDANLVAECLISSPECIQDVTVNGQNALHLALTNGRYETLQVLTGWIQRMSQRDSASTESDILNKKDVSHNKPLHLAAYKEDLNGDGLTFLDILRHQGQIRDLELEQAVLKTGCKETTSLPKLEKTTSDHYKTPITFWSYFSTGIKRLKSDTLEEGRAVFLIICTLIITSTYQTALQPPGGLRQSEDGGSAAVMKQTFFIVLWVSNTIGFCCALLYTFCLLPVSSLFTTWFFWIGASLGVSYALAMAVISPHPVLFICAAFALYLLFPLYLFMEIFITLRLSHLKATVSRMRDLYAFSMEPFLTSITTYPEIIMAPQTAPCSSSSSSSPLSSSSLGGGDIFDALILILGLLCVASYNLENGWEITRVQEHGALRRGGSLPLILPKSETCAKVEGNGDEP</sequence>
<dbReference type="PROSITE" id="PS50088">
    <property type="entry name" value="ANK_REPEAT"/>
    <property type="match status" value="1"/>
</dbReference>
<evidence type="ECO:0000256" key="2">
    <source>
        <dbReference type="SAM" id="Phobius"/>
    </source>
</evidence>
<feature type="repeat" description="ANK" evidence="1">
    <location>
        <begin position="341"/>
        <end position="362"/>
    </location>
</feature>
<dbReference type="PANTHER" id="PTHR24128:SF55">
    <property type="entry name" value="ANKYRIN REPEAT FAMILY PROTEIN"/>
    <property type="match status" value="1"/>
</dbReference>
<dbReference type="EMBL" id="JAGKQM010000018">
    <property type="protein sequence ID" value="KAH0866231.1"/>
    <property type="molecule type" value="Genomic_DNA"/>
</dbReference>
<dbReference type="Pfam" id="PF12796">
    <property type="entry name" value="Ank_2"/>
    <property type="match status" value="1"/>
</dbReference>
<feature type="transmembrane region" description="Helical" evidence="2">
    <location>
        <begin position="582"/>
        <end position="604"/>
    </location>
</feature>
<evidence type="ECO:0000313" key="5">
    <source>
        <dbReference type="Proteomes" id="UP000824890"/>
    </source>
</evidence>
<organism evidence="4 5">
    <name type="scientific">Brassica napus</name>
    <name type="common">Rape</name>
    <dbReference type="NCBI Taxonomy" id="3708"/>
    <lineage>
        <taxon>Eukaryota</taxon>
        <taxon>Viridiplantae</taxon>
        <taxon>Streptophyta</taxon>
        <taxon>Embryophyta</taxon>
        <taxon>Tracheophyta</taxon>
        <taxon>Spermatophyta</taxon>
        <taxon>Magnoliopsida</taxon>
        <taxon>eudicotyledons</taxon>
        <taxon>Gunneridae</taxon>
        <taxon>Pentapetalae</taxon>
        <taxon>rosids</taxon>
        <taxon>malvids</taxon>
        <taxon>Brassicales</taxon>
        <taxon>Brassicaceae</taxon>
        <taxon>Brassiceae</taxon>
        <taxon>Brassica</taxon>
    </lineage>
</organism>
<feature type="transmembrane region" description="Helical" evidence="2">
    <location>
        <begin position="544"/>
        <end position="562"/>
    </location>
</feature>
<feature type="non-terminal residue" evidence="4">
    <location>
        <position position="1"/>
    </location>
</feature>
<feature type="transmembrane region" description="Helical" evidence="2">
    <location>
        <begin position="230"/>
        <end position="253"/>
    </location>
</feature>
<dbReference type="PANTHER" id="PTHR24128">
    <property type="entry name" value="HOMEOBOX PROTEIN WARIAI"/>
    <property type="match status" value="1"/>
</dbReference>
<evidence type="ECO:0000313" key="4">
    <source>
        <dbReference type="EMBL" id="KAH0866231.1"/>
    </source>
</evidence>
<comment type="caution">
    <text evidence="4">The sequence shown here is derived from an EMBL/GenBank/DDBJ whole genome shotgun (WGS) entry which is preliminary data.</text>
</comment>
<dbReference type="InterPro" id="IPR036770">
    <property type="entry name" value="Ankyrin_rpt-contain_sf"/>
</dbReference>
<dbReference type="InterPro" id="IPR002110">
    <property type="entry name" value="Ankyrin_rpt"/>
</dbReference>
<keyword evidence="2" id="KW-0812">Transmembrane</keyword>
<reference evidence="4 5" key="1">
    <citation type="submission" date="2021-05" db="EMBL/GenBank/DDBJ databases">
        <title>Genome Assembly of Synthetic Allotetraploid Brassica napus Reveals Homoeologous Exchanges between Subgenomes.</title>
        <authorList>
            <person name="Davis J.T."/>
        </authorList>
    </citation>
    <scope>NUCLEOTIDE SEQUENCE [LARGE SCALE GENOMIC DNA]</scope>
    <source>
        <strain evidence="5">cv. Da-Ae</strain>
        <tissue evidence="4">Seedling</tissue>
    </source>
</reference>
<feature type="domain" description="PGG" evidence="3">
    <location>
        <begin position="135"/>
        <end position="202"/>
    </location>
</feature>
<feature type="transmembrane region" description="Helical" evidence="2">
    <location>
        <begin position="680"/>
        <end position="701"/>
    </location>
</feature>
<keyword evidence="2" id="KW-1133">Transmembrane helix</keyword>
<protein>
    <recommendedName>
        <fullName evidence="3">PGG domain-containing protein</fullName>
    </recommendedName>
</protein>
<name>A0ABQ7YGA6_BRANA</name>
<dbReference type="PROSITE" id="PS50297">
    <property type="entry name" value="ANK_REP_REGION"/>
    <property type="match status" value="1"/>
</dbReference>
<accession>A0ABQ7YGA6</accession>
<dbReference type="Pfam" id="PF13962">
    <property type="entry name" value="PGG"/>
    <property type="match status" value="2"/>
</dbReference>
<dbReference type="SUPFAM" id="SSF48403">
    <property type="entry name" value="Ankyrin repeat"/>
    <property type="match status" value="1"/>
</dbReference>
<keyword evidence="5" id="KW-1185">Reference proteome</keyword>
<feature type="transmembrane region" description="Helical" evidence="2">
    <location>
        <begin position="721"/>
        <end position="744"/>
    </location>
</feature>
<feature type="transmembrane region" description="Helical" evidence="2">
    <location>
        <begin position="173"/>
        <end position="194"/>
    </location>
</feature>
<keyword evidence="1" id="KW-0040">ANK repeat</keyword>
<feature type="transmembrane region" description="Helical" evidence="2">
    <location>
        <begin position="640"/>
        <end position="659"/>
    </location>
</feature>
<dbReference type="Proteomes" id="UP000824890">
    <property type="component" value="Unassembled WGS sequence"/>
</dbReference>
<dbReference type="Gene3D" id="1.25.40.20">
    <property type="entry name" value="Ankyrin repeat-containing domain"/>
    <property type="match status" value="1"/>
</dbReference>
<feature type="transmembrane region" description="Helical" evidence="2">
    <location>
        <begin position="616"/>
        <end position="634"/>
    </location>
</feature>
<gene>
    <name evidence="4" type="ORF">HID58_083442</name>
</gene>
<dbReference type="SMART" id="SM00248">
    <property type="entry name" value="ANK"/>
    <property type="match status" value="5"/>
</dbReference>